<sequence>MSKTNRFEKSITKLYRAFHNGTLHPECACQCAVGNICDNKDFWKHLSDDHGSIKLNYVGQVNEKLGKRFNGYSPSELLQIEQAFLQGCGYQLPLKHNHFKPHNPTDKTVQFEGLCAVITVLCKLDGIQDITDYSRLFETDNNRPAYSLDLVF</sequence>
<protein>
    <submittedName>
        <fullName evidence="1">Na(+)-translocating NADH-quinone reductase subunit F</fullName>
    </submittedName>
</protein>
<dbReference type="OrthoDB" id="1144234at2"/>
<reference evidence="1 2" key="1">
    <citation type="submission" date="2017-01" db="EMBL/GenBank/DDBJ databases">
        <title>Trade-off between light-utilization and light-protection in marine flavobacteria.</title>
        <authorList>
            <person name="Kumagai Y."/>
            <person name="Yoshizawa S."/>
            <person name="Kogure K."/>
            <person name="Iwasaki W."/>
        </authorList>
    </citation>
    <scope>NUCLEOTIDE SEQUENCE [LARGE SCALE GENOMIC DNA]</scope>
    <source>
        <strain evidence="1 2">KCTC 32109</strain>
    </source>
</reference>
<comment type="caution">
    <text evidence="1">The sequence shown here is derived from an EMBL/GenBank/DDBJ whole genome shotgun (WGS) entry which is preliminary data.</text>
</comment>
<name>A0A2S7U7V4_9FLAO</name>
<keyword evidence="2" id="KW-1185">Reference proteome</keyword>
<organism evidence="1 2">
    <name type="scientific">Nonlabens arenilitoris</name>
    <dbReference type="NCBI Taxonomy" id="1217969"/>
    <lineage>
        <taxon>Bacteria</taxon>
        <taxon>Pseudomonadati</taxon>
        <taxon>Bacteroidota</taxon>
        <taxon>Flavobacteriia</taxon>
        <taxon>Flavobacteriales</taxon>
        <taxon>Flavobacteriaceae</taxon>
        <taxon>Nonlabens</taxon>
    </lineage>
</organism>
<dbReference type="AlphaFoldDB" id="A0A2S7U7V4"/>
<accession>A0A2S7U7V4</accession>
<gene>
    <name evidence="1" type="ORF">BST92_01010</name>
</gene>
<dbReference type="RefSeq" id="WP_105069785.1">
    <property type="nucleotide sequence ID" value="NZ_MTPW01000001.1"/>
</dbReference>
<evidence type="ECO:0000313" key="1">
    <source>
        <dbReference type="EMBL" id="PQJ30601.1"/>
    </source>
</evidence>
<dbReference type="Proteomes" id="UP000239747">
    <property type="component" value="Unassembled WGS sequence"/>
</dbReference>
<evidence type="ECO:0000313" key="2">
    <source>
        <dbReference type="Proteomes" id="UP000239747"/>
    </source>
</evidence>
<proteinExistence type="predicted"/>
<dbReference type="EMBL" id="MTPW01000001">
    <property type="protein sequence ID" value="PQJ30601.1"/>
    <property type="molecule type" value="Genomic_DNA"/>
</dbReference>